<protein>
    <submittedName>
        <fullName evidence="2">ATP-binding region ATPase domain protein</fullName>
    </submittedName>
</protein>
<dbReference type="Gene3D" id="3.30.565.10">
    <property type="entry name" value="Histidine kinase-like ATPase, C-terminal domain"/>
    <property type="match status" value="1"/>
</dbReference>
<dbReference type="GO" id="GO:0005524">
    <property type="term" value="F:ATP binding"/>
    <property type="evidence" value="ECO:0007669"/>
    <property type="project" value="UniProtKB-KW"/>
</dbReference>
<keyword evidence="2" id="KW-0547">Nucleotide-binding</keyword>
<dbReference type="SUPFAM" id="SSF55874">
    <property type="entry name" value="ATPase domain of HSP90 chaperone/DNA topoisomerase II/histidine kinase"/>
    <property type="match status" value="1"/>
</dbReference>
<gene>
    <name evidence="2" type="ordered locus">Desku_1573</name>
</gene>
<reference evidence="3" key="1">
    <citation type="submission" date="2011-05" db="EMBL/GenBank/DDBJ databases">
        <title>Complete sequence of Desulfotomaculum kuznetsovii DSM 6115.</title>
        <authorList>
            <person name="Lucas S."/>
            <person name="Han J."/>
            <person name="Lapidus A."/>
            <person name="Cheng J.-F."/>
            <person name="Goodwin L."/>
            <person name="Pitluck S."/>
            <person name="Peters L."/>
            <person name="Mikhailova N."/>
            <person name="Lu M."/>
            <person name="Saunders E."/>
            <person name="Han C."/>
            <person name="Tapia R."/>
            <person name="Land M."/>
            <person name="Hauser L."/>
            <person name="Kyrpides N."/>
            <person name="Ivanova N."/>
            <person name="Pagani I."/>
            <person name="Nazina T."/>
            <person name="Ivanova A."/>
            <person name="Parshina S."/>
            <person name="Kuever J."/>
            <person name="Muyzer G."/>
            <person name="Plugge C."/>
            <person name="Stams A."/>
            <person name="Woyke T."/>
        </authorList>
    </citation>
    <scope>NUCLEOTIDE SEQUENCE [LARGE SCALE GENOMIC DNA]</scope>
    <source>
        <strain evidence="3">DSM 6115 / VKM B-1805 / 17</strain>
    </source>
</reference>
<dbReference type="Proteomes" id="UP000009229">
    <property type="component" value="Chromosome"/>
</dbReference>
<dbReference type="InterPro" id="IPR034136">
    <property type="entry name" value="TOPRIM_Topo6A/Spo11"/>
</dbReference>
<evidence type="ECO:0000313" key="2">
    <source>
        <dbReference type="EMBL" id="AEG15153.1"/>
    </source>
</evidence>
<feature type="domain" description="Topoisomerase 6 subunit A/Spo11 TOPRIM" evidence="1">
    <location>
        <begin position="553"/>
        <end position="651"/>
    </location>
</feature>
<organism evidence="2 3">
    <name type="scientific">Desulfofundulus kuznetsovii (strain DSM 6115 / VKM B-1805 / 17)</name>
    <name type="common">Desulfotomaculum kuznetsovii</name>
    <dbReference type="NCBI Taxonomy" id="760568"/>
    <lineage>
        <taxon>Bacteria</taxon>
        <taxon>Bacillati</taxon>
        <taxon>Bacillota</taxon>
        <taxon>Clostridia</taxon>
        <taxon>Eubacteriales</taxon>
        <taxon>Peptococcaceae</taxon>
        <taxon>Desulfofundulus</taxon>
    </lineage>
</organism>
<keyword evidence="3" id="KW-1185">Reference proteome</keyword>
<dbReference type="GO" id="GO:0005694">
    <property type="term" value="C:chromosome"/>
    <property type="evidence" value="ECO:0007669"/>
    <property type="project" value="InterPro"/>
</dbReference>
<dbReference type="KEGG" id="dku:Desku_1573"/>
<dbReference type="Gene3D" id="3.40.1360.10">
    <property type="match status" value="1"/>
</dbReference>
<evidence type="ECO:0000259" key="1">
    <source>
        <dbReference type="Pfam" id="PF21180"/>
    </source>
</evidence>
<proteinExistence type="predicted"/>
<sequence>MIYTFPRTKEFFEPAELVLATGVNKERFGEAILKELVDNALDEAEKANKAPVIEIAAEPFLSIRDNGPGADIQDLLNKILDFSVRASSKLAWKRPTRGYLGNALKTVFGMAHVLAPEKPVVLESGGQRATVTVRPLSTGEIRVNPVLETVPIKPGFSVTVPVPVSLNCSTFAAAVLFNPHATFELSGRCVQRVGDVEKYPAEAPVSPHWFDAESLFNLAVMVAGQEDLTVREFISRYFVGLSGAKAGQAAKSCPVKRIRDLVFLEESQGRKAALDACTGLLRTMKILSRPVPPAKLGGVGRENMAKRARQLFGVEAEGRYVRKEGYTWDDRPYVLEVYYAPAERKHIVTGLNFTGTYNPLFNSNFLGKSDSWGLHGYLKELLKSRYESGFFLAVHVIMPGVEYTSRDKKPYLPVDVVQAAGEAVARAVNSVRRAVQAGSCGGPEEATTLKEAVFAVLPEAVEKASGGGRYPYSARSLYYQVRALIQQYTSRELDYNYFTPGLLTEYQEIYGPLEGLYYDPRGIAVEPHTGQEIPLGTREVADYTAPDYLYNKVLYVEKKGILPVLKAAGLDKKYDLCICAGEGYASRAAKDFLAMAEKQDIVVLCLHDLDINGLEIARTLREETRTSRNAVTVIDLGLRYKDAVEMGLEKDPEGVPLKKGWHKPVLETLPHDELEFLTGDGKRGNRVELNALTPEQLIGLIERKLAEHGLAKKVVPPEEVVLDEARKRFDAVLRAMAERRILEILEIPAVVEKIARSVKVPDFGGLPGDIARALEDNPPVSWRDMVEEEARDFARAVLEGVDLSRFLKIGHRQ</sequence>
<dbReference type="InterPro" id="IPR036078">
    <property type="entry name" value="Spo11/TopoVI_A_sf"/>
</dbReference>
<dbReference type="Pfam" id="PF21180">
    <property type="entry name" value="TOP6A-Spo11_Toprim"/>
    <property type="match status" value="1"/>
</dbReference>
<dbReference type="EMBL" id="CP002770">
    <property type="protein sequence ID" value="AEG15153.1"/>
    <property type="molecule type" value="Genomic_DNA"/>
</dbReference>
<dbReference type="SUPFAM" id="SSF56726">
    <property type="entry name" value="DNA topoisomerase IV, alpha subunit"/>
    <property type="match status" value="1"/>
</dbReference>
<dbReference type="GO" id="GO:0003677">
    <property type="term" value="F:DNA binding"/>
    <property type="evidence" value="ECO:0007669"/>
    <property type="project" value="InterPro"/>
</dbReference>
<evidence type="ECO:0000313" key="3">
    <source>
        <dbReference type="Proteomes" id="UP000009229"/>
    </source>
</evidence>
<dbReference type="AlphaFoldDB" id="A0AAU8PB18"/>
<accession>A0AAU8PB18</accession>
<name>A0AAU8PB18_DESK7</name>
<dbReference type="InterPro" id="IPR036890">
    <property type="entry name" value="HATPase_C_sf"/>
</dbReference>
<dbReference type="RefSeq" id="WP_013822668.1">
    <property type="nucleotide sequence ID" value="NC_015573.1"/>
</dbReference>
<keyword evidence="2" id="KW-0067">ATP-binding</keyword>